<dbReference type="AlphaFoldDB" id="A0A0D0DN10"/>
<dbReference type="EMBL" id="KN825210">
    <property type="protein sequence ID" value="KIK93138.1"/>
    <property type="molecule type" value="Genomic_DNA"/>
</dbReference>
<dbReference type="OrthoDB" id="3258476at2759"/>
<dbReference type="InParanoid" id="A0A0D0DN10"/>
<dbReference type="Proteomes" id="UP000054538">
    <property type="component" value="Unassembled WGS sequence"/>
</dbReference>
<evidence type="ECO:0000313" key="2">
    <source>
        <dbReference type="Proteomes" id="UP000054538"/>
    </source>
</evidence>
<reference evidence="2" key="2">
    <citation type="submission" date="2015-01" db="EMBL/GenBank/DDBJ databases">
        <title>Evolutionary Origins and Diversification of the Mycorrhizal Mutualists.</title>
        <authorList>
            <consortium name="DOE Joint Genome Institute"/>
            <consortium name="Mycorrhizal Genomics Consortium"/>
            <person name="Kohler A."/>
            <person name="Kuo A."/>
            <person name="Nagy L.G."/>
            <person name="Floudas D."/>
            <person name="Copeland A."/>
            <person name="Barry K.W."/>
            <person name="Cichocki N."/>
            <person name="Veneault-Fourrey C."/>
            <person name="LaButti K."/>
            <person name="Lindquist E.A."/>
            <person name="Lipzen A."/>
            <person name="Lundell T."/>
            <person name="Morin E."/>
            <person name="Murat C."/>
            <person name="Riley R."/>
            <person name="Ohm R."/>
            <person name="Sun H."/>
            <person name="Tunlid A."/>
            <person name="Henrissat B."/>
            <person name="Grigoriev I.V."/>
            <person name="Hibbett D.S."/>
            <person name="Martin F."/>
        </authorList>
    </citation>
    <scope>NUCLEOTIDE SEQUENCE [LARGE SCALE GENOMIC DNA]</scope>
    <source>
        <strain evidence="2">Ve08.2h10</strain>
    </source>
</reference>
<sequence length="64" mass="7309">LFSCGWLILSHIHSQLSVQSTRALLCLGIWSKLNLVKNEDVRKVTELPEAVRVEDLKDCWDSIT</sequence>
<accession>A0A0D0DN10</accession>
<feature type="non-terminal residue" evidence="1">
    <location>
        <position position="1"/>
    </location>
</feature>
<dbReference type="HOGENOM" id="CLU_009123_11_0_1"/>
<gene>
    <name evidence="1" type="ORF">PAXRUDRAFT_38408</name>
</gene>
<feature type="non-terminal residue" evidence="1">
    <location>
        <position position="64"/>
    </location>
</feature>
<evidence type="ECO:0000313" key="1">
    <source>
        <dbReference type="EMBL" id="KIK93138.1"/>
    </source>
</evidence>
<protein>
    <submittedName>
        <fullName evidence="1">Uncharacterized protein</fullName>
    </submittedName>
</protein>
<proteinExistence type="predicted"/>
<keyword evidence="2" id="KW-1185">Reference proteome</keyword>
<reference evidence="1 2" key="1">
    <citation type="submission" date="2014-04" db="EMBL/GenBank/DDBJ databases">
        <authorList>
            <consortium name="DOE Joint Genome Institute"/>
            <person name="Kuo A."/>
            <person name="Kohler A."/>
            <person name="Jargeat P."/>
            <person name="Nagy L.G."/>
            <person name="Floudas D."/>
            <person name="Copeland A."/>
            <person name="Barry K.W."/>
            <person name="Cichocki N."/>
            <person name="Veneault-Fourrey C."/>
            <person name="LaButti K."/>
            <person name="Lindquist E.A."/>
            <person name="Lipzen A."/>
            <person name="Lundell T."/>
            <person name="Morin E."/>
            <person name="Murat C."/>
            <person name="Sun H."/>
            <person name="Tunlid A."/>
            <person name="Henrissat B."/>
            <person name="Grigoriev I.V."/>
            <person name="Hibbett D.S."/>
            <person name="Martin F."/>
            <person name="Nordberg H.P."/>
            <person name="Cantor M.N."/>
            <person name="Hua S.X."/>
        </authorList>
    </citation>
    <scope>NUCLEOTIDE SEQUENCE [LARGE SCALE GENOMIC DNA]</scope>
    <source>
        <strain evidence="1 2">Ve08.2h10</strain>
    </source>
</reference>
<name>A0A0D0DN10_9AGAM</name>
<organism evidence="1 2">
    <name type="scientific">Paxillus rubicundulus Ve08.2h10</name>
    <dbReference type="NCBI Taxonomy" id="930991"/>
    <lineage>
        <taxon>Eukaryota</taxon>
        <taxon>Fungi</taxon>
        <taxon>Dikarya</taxon>
        <taxon>Basidiomycota</taxon>
        <taxon>Agaricomycotina</taxon>
        <taxon>Agaricomycetes</taxon>
        <taxon>Agaricomycetidae</taxon>
        <taxon>Boletales</taxon>
        <taxon>Paxilineae</taxon>
        <taxon>Paxillaceae</taxon>
        <taxon>Paxillus</taxon>
    </lineage>
</organism>